<evidence type="ECO:0000259" key="4">
    <source>
        <dbReference type="Pfam" id="PF01212"/>
    </source>
</evidence>
<dbReference type="OrthoDB" id="9774495at2"/>
<dbReference type="GO" id="GO:0006520">
    <property type="term" value="P:amino acid metabolic process"/>
    <property type="evidence" value="ECO:0007669"/>
    <property type="project" value="InterPro"/>
</dbReference>
<gene>
    <name evidence="5" type="ORF">ETD86_41875</name>
</gene>
<dbReference type="InterPro" id="IPR001597">
    <property type="entry name" value="ArAA_b-elim_lyase/Thr_aldolase"/>
</dbReference>
<evidence type="ECO:0000256" key="2">
    <source>
        <dbReference type="ARBA" id="ARBA00022898"/>
    </source>
</evidence>
<dbReference type="Pfam" id="PF01212">
    <property type="entry name" value="Beta_elim_lyase"/>
    <property type="match status" value="1"/>
</dbReference>
<dbReference type="EMBL" id="VCKY01000214">
    <property type="protein sequence ID" value="TMR09844.1"/>
    <property type="molecule type" value="Genomic_DNA"/>
</dbReference>
<protein>
    <recommendedName>
        <fullName evidence="4">Aromatic amino acid beta-eliminating lyase/threonine aldolase domain-containing protein</fullName>
    </recommendedName>
</protein>
<dbReference type="Gene3D" id="3.40.640.10">
    <property type="entry name" value="Type I PLP-dependent aspartate aminotransferase-like (Major domain)"/>
    <property type="match status" value="1"/>
</dbReference>
<dbReference type="SUPFAM" id="SSF53383">
    <property type="entry name" value="PLP-dependent transferases"/>
    <property type="match status" value="1"/>
</dbReference>
<dbReference type="AlphaFoldDB" id="A0A5S4FL47"/>
<feature type="compositionally biased region" description="Basic and acidic residues" evidence="3">
    <location>
        <begin position="155"/>
        <end position="166"/>
    </location>
</feature>
<evidence type="ECO:0000256" key="1">
    <source>
        <dbReference type="ARBA" id="ARBA00001933"/>
    </source>
</evidence>
<comment type="caution">
    <text evidence="5">The sequence shown here is derived from an EMBL/GenBank/DDBJ whole genome shotgun (WGS) entry which is preliminary data.</text>
</comment>
<dbReference type="GO" id="GO:0016829">
    <property type="term" value="F:lyase activity"/>
    <property type="evidence" value="ECO:0007669"/>
    <property type="project" value="InterPro"/>
</dbReference>
<feature type="region of interest" description="Disordered" evidence="3">
    <location>
        <begin position="84"/>
        <end position="107"/>
    </location>
</feature>
<evidence type="ECO:0000256" key="3">
    <source>
        <dbReference type="SAM" id="MobiDB-lite"/>
    </source>
</evidence>
<comment type="cofactor">
    <cofactor evidence="1">
        <name>pyridoxal 5'-phosphate</name>
        <dbReference type="ChEBI" id="CHEBI:597326"/>
    </cofactor>
</comment>
<organism evidence="5 6">
    <name type="scientific">Nonomuraea turkmeniaca</name>
    <dbReference type="NCBI Taxonomy" id="103838"/>
    <lineage>
        <taxon>Bacteria</taxon>
        <taxon>Bacillati</taxon>
        <taxon>Actinomycetota</taxon>
        <taxon>Actinomycetes</taxon>
        <taxon>Streptosporangiales</taxon>
        <taxon>Streptosporangiaceae</taxon>
        <taxon>Nonomuraea</taxon>
    </lineage>
</organism>
<proteinExistence type="predicted"/>
<dbReference type="InterPro" id="IPR015424">
    <property type="entry name" value="PyrdxlP-dep_Trfase"/>
</dbReference>
<reference evidence="5 6" key="1">
    <citation type="submission" date="2019-05" db="EMBL/GenBank/DDBJ databases">
        <title>Draft genome sequence of Nonomuraea turkmeniaca DSM 43926.</title>
        <authorList>
            <person name="Saricaoglu S."/>
            <person name="Isik K."/>
        </authorList>
    </citation>
    <scope>NUCLEOTIDE SEQUENCE [LARGE SCALE GENOMIC DNA]</scope>
    <source>
        <strain evidence="5 6">DSM 43926</strain>
    </source>
</reference>
<evidence type="ECO:0000313" key="5">
    <source>
        <dbReference type="EMBL" id="TMR09844.1"/>
    </source>
</evidence>
<dbReference type="InterPro" id="IPR015421">
    <property type="entry name" value="PyrdxlP-dep_Trfase_major"/>
</dbReference>
<name>A0A5S4FL47_9ACTN</name>
<sequence>MPDTNPPVRRSLFLHAPIRRKPRVMLEQMLALVDDDTPPDGPGGPVAVLERRLADLLGKEDALFFPSGTMAQQTALREHHVEPTTFRPAPSNGPATVAKQSDHSPPQRCRLDLTCAYAALMRDCAGSRRDHECLKLLASRSRVDRSQRRRRRASDHRLGMVRRSDS</sequence>
<accession>A0A5S4FL47</accession>
<feature type="region of interest" description="Disordered" evidence="3">
    <location>
        <begin position="141"/>
        <end position="166"/>
    </location>
</feature>
<evidence type="ECO:0000313" key="6">
    <source>
        <dbReference type="Proteomes" id="UP000309128"/>
    </source>
</evidence>
<keyword evidence="2" id="KW-0663">Pyridoxal phosphate</keyword>
<dbReference type="Proteomes" id="UP000309128">
    <property type="component" value="Unassembled WGS sequence"/>
</dbReference>
<keyword evidence="6" id="KW-1185">Reference proteome</keyword>
<feature type="domain" description="Aromatic amino acid beta-eliminating lyase/threonine aldolase" evidence="4">
    <location>
        <begin position="25"/>
        <end position="82"/>
    </location>
</feature>